<keyword evidence="2" id="KW-1185">Reference proteome</keyword>
<dbReference type="AlphaFoldDB" id="A0A4Y1WVB2"/>
<protein>
    <recommendedName>
        <fullName evidence="3">C_GCAxxG_C_C family protein</fullName>
    </recommendedName>
</protein>
<dbReference type="InterPro" id="IPR010181">
    <property type="entry name" value="CGCAxxGCC_motif"/>
</dbReference>
<sequence>MDFILEERVEKARDLFRQGYNCSQSVFLAYNDLLGVESTLAATISGPLGGGMGRLREVCGAVSGMSLIAGFLAPCPDPAVRQAKAATYALVQEFAERFRAENGAIVCRELLGLACRKEEPVPAERTAEYYKKRPCVELVACAARIVGEYLQRQNAAPEE</sequence>
<dbReference type="Pfam" id="PF09719">
    <property type="entry name" value="C_GCAxxG_C_C"/>
    <property type="match status" value="1"/>
</dbReference>
<organism evidence="1 2">
    <name type="scientific">Alistipes communis</name>
    <dbReference type="NCBI Taxonomy" id="2585118"/>
    <lineage>
        <taxon>Bacteria</taxon>
        <taxon>Pseudomonadati</taxon>
        <taxon>Bacteroidota</taxon>
        <taxon>Bacteroidia</taxon>
        <taxon>Bacteroidales</taxon>
        <taxon>Rikenellaceae</taxon>
        <taxon>Alistipes</taxon>
    </lineage>
</organism>
<dbReference type="Proteomes" id="UP000318946">
    <property type="component" value="Chromosome"/>
</dbReference>
<reference evidence="2" key="1">
    <citation type="submission" date="2019-06" db="EMBL/GenBank/DDBJ databases">
        <title>Alistipes onderdonkii subsp. vulgaris subsp. nov., Alistipes dispar sp. nov. and Alistipes communis sp. nov., isolated from human faeces, and creation of Alistipes onderdonkii subsp. onderdonkii subsp. nov.</title>
        <authorList>
            <person name="Sakamoto M."/>
            <person name="Ikeyama N."/>
            <person name="Ogata Y."/>
            <person name="Suda W."/>
            <person name="Iino T."/>
            <person name="Hattori M."/>
            <person name="Ohkuma M."/>
        </authorList>
    </citation>
    <scope>NUCLEOTIDE SEQUENCE [LARGE SCALE GENOMIC DNA]</scope>
    <source>
        <strain evidence="2">5CBH24</strain>
    </source>
</reference>
<dbReference type="RefSeq" id="WP_141413243.1">
    <property type="nucleotide sequence ID" value="NZ_AP019735.1"/>
</dbReference>
<dbReference type="EMBL" id="AP019735">
    <property type="protein sequence ID" value="BBL04941.1"/>
    <property type="molecule type" value="Genomic_DNA"/>
</dbReference>
<name>A0A4Y1WVB2_9BACT</name>
<evidence type="ECO:0000313" key="2">
    <source>
        <dbReference type="Proteomes" id="UP000318946"/>
    </source>
</evidence>
<evidence type="ECO:0000313" key="1">
    <source>
        <dbReference type="EMBL" id="BBL04941.1"/>
    </source>
</evidence>
<dbReference type="GeneID" id="78342969"/>
<accession>A0A4Y1WVB2</accession>
<dbReference type="OrthoDB" id="9791535at2"/>
<gene>
    <name evidence="1" type="ORF">A5CBH24_22540</name>
</gene>
<proteinExistence type="predicted"/>
<dbReference type="KEGG" id="acou:A5CBH24_22540"/>
<evidence type="ECO:0008006" key="3">
    <source>
        <dbReference type="Google" id="ProtNLM"/>
    </source>
</evidence>
<dbReference type="NCBIfam" id="TIGR01909">
    <property type="entry name" value="C_GCAxxG_C_C"/>
    <property type="match status" value="1"/>
</dbReference>